<feature type="transmembrane region" description="Helical" evidence="1">
    <location>
        <begin position="66"/>
        <end position="88"/>
    </location>
</feature>
<accession>A0A2M4DCH3</accession>
<keyword evidence="1" id="KW-0812">Transmembrane</keyword>
<protein>
    <recommendedName>
        <fullName evidence="4">Secreted protein</fullName>
    </recommendedName>
</protein>
<organism evidence="3">
    <name type="scientific">Anopheles darlingi</name>
    <name type="common">Mosquito</name>
    <dbReference type="NCBI Taxonomy" id="43151"/>
    <lineage>
        <taxon>Eukaryota</taxon>
        <taxon>Metazoa</taxon>
        <taxon>Ecdysozoa</taxon>
        <taxon>Arthropoda</taxon>
        <taxon>Hexapoda</taxon>
        <taxon>Insecta</taxon>
        <taxon>Pterygota</taxon>
        <taxon>Neoptera</taxon>
        <taxon>Endopterygota</taxon>
        <taxon>Diptera</taxon>
        <taxon>Nematocera</taxon>
        <taxon>Culicoidea</taxon>
        <taxon>Culicidae</taxon>
        <taxon>Anophelinae</taxon>
        <taxon>Anopheles</taxon>
    </lineage>
</organism>
<feature type="chain" id="PRO_5014818135" description="Secreted protein" evidence="2">
    <location>
        <begin position="21"/>
        <end position="91"/>
    </location>
</feature>
<keyword evidence="1" id="KW-1133">Transmembrane helix</keyword>
<keyword evidence="1" id="KW-0472">Membrane</keyword>
<evidence type="ECO:0000256" key="1">
    <source>
        <dbReference type="SAM" id="Phobius"/>
    </source>
</evidence>
<name>A0A2M4DCH3_ANODA</name>
<evidence type="ECO:0008006" key="4">
    <source>
        <dbReference type="Google" id="ProtNLM"/>
    </source>
</evidence>
<evidence type="ECO:0000313" key="3">
    <source>
        <dbReference type="EMBL" id="MBW75219.1"/>
    </source>
</evidence>
<feature type="signal peptide" evidence="2">
    <location>
        <begin position="1"/>
        <end position="20"/>
    </location>
</feature>
<evidence type="ECO:0000256" key="2">
    <source>
        <dbReference type="SAM" id="SignalP"/>
    </source>
</evidence>
<keyword evidence="2" id="KW-0732">Signal</keyword>
<dbReference type="EMBL" id="GGFL01011041">
    <property type="protein sequence ID" value="MBW75219.1"/>
    <property type="molecule type" value="Transcribed_RNA"/>
</dbReference>
<proteinExistence type="predicted"/>
<sequence>MTSALFLLCFMLALFLTTLQLPSFLPSFLPLFLSSLPSTTDTTHSAPDHLSNHADRTYGRRRILQGLNWCVSAVLFLCVFGVYVVLALSVP</sequence>
<dbReference type="AlphaFoldDB" id="A0A2M4DCH3"/>
<reference evidence="3" key="1">
    <citation type="submission" date="2018-01" db="EMBL/GenBank/DDBJ databases">
        <title>An insight into the sialome of Amazonian anophelines.</title>
        <authorList>
            <person name="Ribeiro J.M."/>
            <person name="Scarpassa V."/>
            <person name="Calvo E."/>
        </authorList>
    </citation>
    <scope>NUCLEOTIDE SEQUENCE</scope>
</reference>